<evidence type="ECO:0000256" key="5">
    <source>
        <dbReference type="ARBA" id="ARBA00023242"/>
    </source>
</evidence>
<dbReference type="GeneID" id="110803504"/>
<accession>A0ABM3R6W8</accession>
<feature type="domain" description="TF-B3" evidence="6">
    <location>
        <begin position="11"/>
        <end position="106"/>
    </location>
</feature>
<evidence type="ECO:0000256" key="4">
    <source>
        <dbReference type="ARBA" id="ARBA00023163"/>
    </source>
</evidence>
<feature type="domain" description="TF-B3" evidence="6">
    <location>
        <begin position="181"/>
        <end position="275"/>
    </location>
</feature>
<keyword evidence="2" id="KW-0805">Transcription regulation</keyword>
<sequence>MDNKRELSFKRASFMKVIEDEFTKKLQIPQAFTKIFEERVPPWLILEIAGTRKCWRVDIEEDGNGGLFLSCGFDCFAKANSLEVGNFLLFELEEPSILQVKIYEKDGSEKTTVAGTTTFEYEVGPFESKRQTPIVHQEGEASPWPTMPPSVQYGVYEKKQNITDWIKRKRGIVSDTKHGLRFSLIWRKAKHFTYYLTIPKAMVRGKTFSDKDAVVLQDREGKNWRVELKLRPDGRLDFAQGWRDFVKDNELRTGDTLVFEFVSNNVIQVHVGRTSQLDHNPYQREQDCKLEPTERNNMACENDQELPANCTINNNAPVMVGKYEPVTFGSQSPSFSFTWKQKTKNNSYLHVPKAIASRQKLQHKDIVVLCDPQGRKWLMEAKTRQTDGRVGFGRGWIDFSKAYGFRAGDTLVFEFVSDRTMKVQIIKACNLNDHAVMTGPIVKPDVIELH</sequence>
<dbReference type="SUPFAM" id="SSF101936">
    <property type="entry name" value="DNA-binding pseudobarrel domain"/>
    <property type="match status" value="3"/>
</dbReference>
<dbReference type="Pfam" id="PF02362">
    <property type="entry name" value="B3"/>
    <property type="match status" value="2"/>
</dbReference>
<keyword evidence="3" id="KW-0238">DNA-binding</keyword>
<dbReference type="InterPro" id="IPR050655">
    <property type="entry name" value="Plant_B3_domain"/>
</dbReference>
<comment type="subcellular location">
    <subcellularLocation>
        <location evidence="1">Nucleus</location>
    </subcellularLocation>
</comment>
<dbReference type="InterPro" id="IPR003340">
    <property type="entry name" value="B3_DNA-bd"/>
</dbReference>
<evidence type="ECO:0000313" key="8">
    <source>
        <dbReference type="RefSeq" id="XP_056691344.1"/>
    </source>
</evidence>
<dbReference type="CDD" id="cd10017">
    <property type="entry name" value="B3_DNA"/>
    <property type="match status" value="2"/>
</dbReference>
<organism evidence="7 8">
    <name type="scientific">Spinacia oleracea</name>
    <name type="common">Spinach</name>
    <dbReference type="NCBI Taxonomy" id="3562"/>
    <lineage>
        <taxon>Eukaryota</taxon>
        <taxon>Viridiplantae</taxon>
        <taxon>Streptophyta</taxon>
        <taxon>Embryophyta</taxon>
        <taxon>Tracheophyta</taxon>
        <taxon>Spermatophyta</taxon>
        <taxon>Magnoliopsida</taxon>
        <taxon>eudicotyledons</taxon>
        <taxon>Gunneridae</taxon>
        <taxon>Pentapetalae</taxon>
        <taxon>Caryophyllales</taxon>
        <taxon>Chenopodiaceae</taxon>
        <taxon>Chenopodioideae</taxon>
        <taxon>Anserineae</taxon>
        <taxon>Spinacia</taxon>
    </lineage>
</organism>
<evidence type="ECO:0000259" key="6">
    <source>
        <dbReference type="PROSITE" id="PS50863"/>
    </source>
</evidence>
<keyword evidence="4" id="KW-0804">Transcription</keyword>
<evidence type="ECO:0000256" key="3">
    <source>
        <dbReference type="ARBA" id="ARBA00023125"/>
    </source>
</evidence>
<dbReference type="Proteomes" id="UP000813463">
    <property type="component" value="Chromosome 2"/>
</dbReference>
<name>A0ABM3R6W8_SPIOL</name>
<dbReference type="InterPro" id="IPR015300">
    <property type="entry name" value="DNA-bd_pseudobarrel_sf"/>
</dbReference>
<gene>
    <name evidence="8" type="primary">LOC110803504</name>
</gene>
<proteinExistence type="predicted"/>
<evidence type="ECO:0000313" key="7">
    <source>
        <dbReference type="Proteomes" id="UP000813463"/>
    </source>
</evidence>
<keyword evidence="5" id="KW-0539">Nucleus</keyword>
<evidence type="ECO:0000256" key="2">
    <source>
        <dbReference type="ARBA" id="ARBA00023015"/>
    </source>
</evidence>
<feature type="domain" description="TF-B3" evidence="6">
    <location>
        <begin position="334"/>
        <end position="429"/>
    </location>
</feature>
<evidence type="ECO:0000256" key="1">
    <source>
        <dbReference type="ARBA" id="ARBA00004123"/>
    </source>
</evidence>
<dbReference type="PROSITE" id="PS50863">
    <property type="entry name" value="B3"/>
    <property type="match status" value="3"/>
</dbReference>
<dbReference type="Gene3D" id="2.40.330.10">
    <property type="entry name" value="DNA-binding pseudobarrel domain"/>
    <property type="match status" value="3"/>
</dbReference>
<reference evidence="8" key="2">
    <citation type="submission" date="2025-08" db="UniProtKB">
        <authorList>
            <consortium name="RefSeq"/>
        </authorList>
    </citation>
    <scope>IDENTIFICATION</scope>
    <source>
        <tissue evidence="8">Leaf</tissue>
    </source>
</reference>
<dbReference type="PANTHER" id="PTHR31920:SF135">
    <property type="entry name" value="B3 DOMAIN-CONTAINING PROTEIN OS03G0621600-RELATED"/>
    <property type="match status" value="1"/>
</dbReference>
<dbReference type="SMART" id="SM01019">
    <property type="entry name" value="B3"/>
    <property type="match status" value="3"/>
</dbReference>
<reference evidence="7" key="1">
    <citation type="journal article" date="2021" name="Nat. Commun.">
        <title>Genomic analyses provide insights into spinach domestication and the genetic basis of agronomic traits.</title>
        <authorList>
            <person name="Cai X."/>
            <person name="Sun X."/>
            <person name="Xu C."/>
            <person name="Sun H."/>
            <person name="Wang X."/>
            <person name="Ge C."/>
            <person name="Zhang Z."/>
            <person name="Wang Q."/>
            <person name="Fei Z."/>
            <person name="Jiao C."/>
            <person name="Wang Q."/>
        </authorList>
    </citation>
    <scope>NUCLEOTIDE SEQUENCE [LARGE SCALE GENOMIC DNA]</scope>
    <source>
        <strain evidence="7">cv. Varoflay</strain>
    </source>
</reference>
<protein>
    <submittedName>
        <fullName evidence="8">B3 domain-containing protein REM16 isoform X1</fullName>
    </submittedName>
</protein>
<dbReference type="RefSeq" id="XP_056691344.1">
    <property type="nucleotide sequence ID" value="XM_056835366.1"/>
</dbReference>
<keyword evidence="7" id="KW-1185">Reference proteome</keyword>
<dbReference type="PANTHER" id="PTHR31920">
    <property type="entry name" value="B3 DOMAIN-CONTAINING"/>
    <property type="match status" value="1"/>
</dbReference>